<comment type="caution">
    <text evidence="4">The sequence shown here is derived from an EMBL/GenBank/DDBJ whole genome shotgun (WGS) entry which is preliminary data.</text>
</comment>
<evidence type="ECO:0000313" key="5">
    <source>
        <dbReference type="Proteomes" id="UP000597762"/>
    </source>
</evidence>
<keyword evidence="2" id="KW-0963">Cytoplasm</keyword>
<dbReference type="Gene3D" id="1.25.10.10">
    <property type="entry name" value="Leucine-rich Repeat Variant"/>
    <property type="match status" value="1"/>
</dbReference>
<evidence type="ECO:0000313" key="4">
    <source>
        <dbReference type="EMBL" id="CAE1245786.1"/>
    </source>
</evidence>
<evidence type="ECO:0000256" key="1">
    <source>
        <dbReference type="ARBA" id="ARBA00004496"/>
    </source>
</evidence>
<protein>
    <submittedName>
        <fullName evidence="4">BRAT1</fullName>
    </submittedName>
</protein>
<dbReference type="AlphaFoldDB" id="A0A812BWJ5"/>
<dbReference type="SUPFAM" id="SSF48371">
    <property type="entry name" value="ARM repeat"/>
    <property type="match status" value="1"/>
</dbReference>
<accession>A0A812BWJ5</accession>
<keyword evidence="5" id="KW-1185">Reference proteome</keyword>
<evidence type="ECO:0000256" key="3">
    <source>
        <dbReference type="ARBA" id="ARBA00061308"/>
    </source>
</evidence>
<gene>
    <name evidence="4" type="ORF">SPHA_24865</name>
</gene>
<dbReference type="Proteomes" id="UP000597762">
    <property type="component" value="Unassembled WGS sequence"/>
</dbReference>
<dbReference type="InterPro" id="IPR016024">
    <property type="entry name" value="ARM-type_fold"/>
</dbReference>
<dbReference type="GO" id="GO:0005737">
    <property type="term" value="C:cytoplasm"/>
    <property type="evidence" value="ECO:0007669"/>
    <property type="project" value="UniProtKB-SubCell"/>
</dbReference>
<dbReference type="PANTHER" id="PTHR21331">
    <property type="entry name" value="BRCA1-ASSOCIATED ATM ACTIVATOR 1"/>
    <property type="match status" value="1"/>
</dbReference>
<evidence type="ECO:0000256" key="2">
    <source>
        <dbReference type="ARBA" id="ARBA00022490"/>
    </source>
</evidence>
<organism evidence="4 5">
    <name type="scientific">Acanthosepion pharaonis</name>
    <name type="common">Pharaoh cuttlefish</name>
    <name type="synonym">Sepia pharaonis</name>
    <dbReference type="NCBI Taxonomy" id="158019"/>
    <lineage>
        <taxon>Eukaryota</taxon>
        <taxon>Metazoa</taxon>
        <taxon>Spiralia</taxon>
        <taxon>Lophotrochozoa</taxon>
        <taxon>Mollusca</taxon>
        <taxon>Cephalopoda</taxon>
        <taxon>Coleoidea</taxon>
        <taxon>Decapodiformes</taxon>
        <taxon>Sepiida</taxon>
        <taxon>Sepiina</taxon>
        <taxon>Sepiidae</taxon>
        <taxon>Acanthosepion</taxon>
    </lineage>
</organism>
<proteinExistence type="inferred from homology"/>
<dbReference type="GO" id="GO:0008283">
    <property type="term" value="P:cell population proliferation"/>
    <property type="evidence" value="ECO:0007669"/>
    <property type="project" value="InterPro"/>
</dbReference>
<reference evidence="4" key="1">
    <citation type="submission" date="2021-01" db="EMBL/GenBank/DDBJ databases">
        <authorList>
            <person name="Li R."/>
            <person name="Bekaert M."/>
        </authorList>
    </citation>
    <scope>NUCLEOTIDE SEQUENCE</scope>
    <source>
        <strain evidence="4">Farmed</strain>
    </source>
</reference>
<dbReference type="InterPro" id="IPR038904">
    <property type="entry name" value="BRAT1"/>
</dbReference>
<dbReference type="EMBL" id="CAHIKZ030000936">
    <property type="protein sequence ID" value="CAE1245786.1"/>
    <property type="molecule type" value="Genomic_DNA"/>
</dbReference>
<dbReference type="InterPro" id="IPR011989">
    <property type="entry name" value="ARM-like"/>
</dbReference>
<dbReference type="GO" id="GO:0005634">
    <property type="term" value="C:nucleus"/>
    <property type="evidence" value="ECO:0007669"/>
    <property type="project" value="TreeGrafter"/>
</dbReference>
<dbReference type="PANTHER" id="PTHR21331:SF2">
    <property type="entry name" value="BRCA1-ASSOCIATED ATM ACTIVATOR 1"/>
    <property type="match status" value="1"/>
</dbReference>
<sequence length="706" mass="80396">MLSIFVLNSESVESCGVIEFLKSIKDNSGTGNATLIFGTQVAGCLAQNEEIFVQFENLFLEFYASIFESPFWQESLSLKTATFHSLKQTIQHSPGFLGIIHHFPDISKETFNAIQGESSIFLTKKASNLMASLIVQCTCVQTQPDNCQFVLDVQHMLLKKCWDYICSPAPIGLFTNHNPFLEPVFLLLCQANANCKVVLSWLAKQENVLQILFVIIINATSSELWFQAIDIYLDLLYQECVVVDQEDKMLDVLNKLKEKKEQKKLQTFILKFLKRYSNEELGENLIQLFYQPLSDISKYIAGKSHDLPCNPKTKECQFSSIECEKMVSHTIDCWIEIITTDIMKKDSISAASRSTSSLLLDIISILAAKDKLQMSRHFLLLNALATSNRLLVKILQYFCKLTDCSQEECQLKLDCIVKLLHSSLLIIEDIDQTSSVVSHAFQCIFDYLPVLLSHLPEENFVVTPNCNKDDSNCDMYPQINWSDNSEIMADNVPIITASVVTCCLCHPKWEIRDTTVEFLEKIFASCAVSPRLLLWVKKHRLHNLVYSSFSDGESYVRATTITAMTSCLQTNDLWSDFLSASKKSLDDILHDFIQVLQTDTEAFPRRAAAKFLLETHKKNLLTSSQKSLIYKTIIDVLNSDLDWEVKIAALSFWENVISTEFDSQTLCPAYAIDLPVFSRNRCQAWFFFLFSSNMEKCYCSFYASFA</sequence>
<dbReference type="OrthoDB" id="6078630at2759"/>
<name>A0A812BWJ5_ACAPH</name>
<comment type="similarity">
    <text evidence="3">Belongs to the BRAT1 family.</text>
</comment>
<dbReference type="GO" id="GO:0006974">
    <property type="term" value="P:DNA damage response"/>
    <property type="evidence" value="ECO:0007669"/>
    <property type="project" value="InterPro"/>
</dbReference>
<comment type="subcellular location">
    <subcellularLocation>
        <location evidence="1">Cytoplasm</location>
    </subcellularLocation>
</comment>